<dbReference type="AlphaFoldDB" id="A0A4D6NGU6"/>
<dbReference type="EMBL" id="CP039354">
    <property type="protein sequence ID" value="QCE11157.1"/>
    <property type="molecule type" value="Genomic_DNA"/>
</dbReference>
<reference evidence="1 2" key="1">
    <citation type="submission" date="2019-04" db="EMBL/GenBank/DDBJ databases">
        <title>An improved genome assembly and genetic linkage map for asparagus bean, Vigna unguiculata ssp. sesquipedialis.</title>
        <authorList>
            <person name="Xia Q."/>
            <person name="Zhang R."/>
            <person name="Dong Y."/>
        </authorList>
    </citation>
    <scope>NUCLEOTIDE SEQUENCE [LARGE SCALE GENOMIC DNA]</scope>
    <source>
        <tissue evidence="1">Leaf</tissue>
    </source>
</reference>
<protein>
    <submittedName>
        <fullName evidence="1">Uncharacterized protein</fullName>
    </submittedName>
</protein>
<accession>A0A4D6NGU6</accession>
<keyword evidence="2" id="KW-1185">Reference proteome</keyword>
<dbReference type="Proteomes" id="UP000501690">
    <property type="component" value="Linkage Group LG10"/>
</dbReference>
<gene>
    <name evidence="1" type="ORF">DEO72_LG10g2390</name>
</gene>
<name>A0A4D6NGU6_VIGUN</name>
<organism evidence="1 2">
    <name type="scientific">Vigna unguiculata</name>
    <name type="common">Cowpea</name>
    <dbReference type="NCBI Taxonomy" id="3917"/>
    <lineage>
        <taxon>Eukaryota</taxon>
        <taxon>Viridiplantae</taxon>
        <taxon>Streptophyta</taxon>
        <taxon>Embryophyta</taxon>
        <taxon>Tracheophyta</taxon>
        <taxon>Spermatophyta</taxon>
        <taxon>Magnoliopsida</taxon>
        <taxon>eudicotyledons</taxon>
        <taxon>Gunneridae</taxon>
        <taxon>Pentapetalae</taxon>
        <taxon>rosids</taxon>
        <taxon>fabids</taxon>
        <taxon>Fabales</taxon>
        <taxon>Fabaceae</taxon>
        <taxon>Papilionoideae</taxon>
        <taxon>50 kb inversion clade</taxon>
        <taxon>NPAAA clade</taxon>
        <taxon>indigoferoid/millettioid clade</taxon>
        <taxon>Phaseoleae</taxon>
        <taxon>Vigna</taxon>
    </lineage>
</organism>
<proteinExistence type="predicted"/>
<sequence>MKEKQHLSRAVEKKGEREAPPIRRLAVVDVVARAPSPAGTSAAEVGLSCWGCEAVKLAGRE</sequence>
<evidence type="ECO:0000313" key="1">
    <source>
        <dbReference type="EMBL" id="QCE11157.1"/>
    </source>
</evidence>
<evidence type="ECO:0000313" key="2">
    <source>
        <dbReference type="Proteomes" id="UP000501690"/>
    </source>
</evidence>